<keyword evidence="11" id="KW-1185">Reference proteome</keyword>
<keyword evidence="9" id="KW-0732">Signal</keyword>
<keyword evidence="3" id="KW-0963">Cytoplasm</keyword>
<organism evidence="10 11">
    <name type="scientific">Candidatus Chryseopegocella kryptomonas</name>
    <dbReference type="NCBI Taxonomy" id="1633643"/>
    <lineage>
        <taxon>Bacteria</taxon>
        <taxon>Pseudomonadati</taxon>
        <taxon>Candidatus Kryptoniota</taxon>
        <taxon>Candidatus Chryseopegocella</taxon>
    </lineage>
</organism>
<dbReference type="AlphaFoldDB" id="A0A0P1N0V6"/>
<evidence type="ECO:0000313" key="11">
    <source>
        <dbReference type="Proteomes" id="UP000199197"/>
    </source>
</evidence>
<dbReference type="InterPro" id="IPR049039">
    <property type="entry name" value="RMD1-3_a_helical_rpt"/>
</dbReference>
<feature type="signal peptide" evidence="9">
    <location>
        <begin position="1"/>
        <end position="25"/>
    </location>
</feature>
<name>A0A0P1N0V6_9BACT</name>
<evidence type="ECO:0000256" key="1">
    <source>
        <dbReference type="ARBA" id="ARBA00004245"/>
    </source>
</evidence>
<evidence type="ECO:0000256" key="6">
    <source>
        <dbReference type="ARBA" id="ARBA00023212"/>
    </source>
</evidence>
<sequence>MKRIFLSLLSLVLLCGFMLSQSSNEKLKQLIAEGDEFSEKKFDNYKALEKYLEAYKIDPKNYDVLWKLSKVYVDIGEHLPANTKEEKRKQLETYEKALEYAELAIQVNPNGSMGYTRRAIALGRIALFKGVWESIDLVKKVKEDCEKAIQLDPNNSVAYYVLARTHAKLCEKPKIVRSALGLGWASYDEAIKNFEKAISLRPTFIMYRLDAGKTYIEVKNYKKAKEHLSKIAELPTEDEDDPQFRKEAQELLEKIKDKAP</sequence>
<dbReference type="RefSeq" id="WP_092349834.1">
    <property type="nucleotide sequence ID" value="NZ_CZVW01000010.1"/>
</dbReference>
<dbReference type="Proteomes" id="UP000199197">
    <property type="component" value="Unassembled WGS sequence"/>
</dbReference>
<dbReference type="GO" id="GO:0008017">
    <property type="term" value="F:microtubule binding"/>
    <property type="evidence" value="ECO:0007669"/>
    <property type="project" value="TreeGrafter"/>
</dbReference>
<dbReference type="GO" id="GO:0097431">
    <property type="term" value="C:mitotic spindle pole"/>
    <property type="evidence" value="ECO:0007669"/>
    <property type="project" value="TreeGrafter"/>
</dbReference>
<dbReference type="PANTHER" id="PTHR16056">
    <property type="entry name" value="REGULATOR OF MICROTUBULE DYNAMICS PROTEIN"/>
    <property type="match status" value="1"/>
</dbReference>
<dbReference type="PANTHER" id="PTHR16056:SF16">
    <property type="entry name" value="REGULATOR OF MICROTUBULE DYNAMICS PROTEIN 1"/>
    <property type="match status" value="1"/>
</dbReference>
<protein>
    <recommendedName>
        <fullName evidence="7">Regulator of microtubule dynamics protein 1</fullName>
    </recommendedName>
    <alternativeName>
        <fullName evidence="8">Protein FAM82B</fullName>
    </alternativeName>
</protein>
<dbReference type="Pfam" id="PF21033">
    <property type="entry name" value="RMD1-3"/>
    <property type="match status" value="1"/>
</dbReference>
<proteinExistence type="predicted"/>
<keyword evidence="5" id="KW-0802">TPR repeat</keyword>
<comment type="subcellular location">
    <subcellularLocation>
        <location evidence="1">Cytoplasm</location>
        <location evidence="1">Cytoskeleton</location>
    </subcellularLocation>
</comment>
<keyword evidence="6" id="KW-0206">Cytoskeleton</keyword>
<dbReference type="Gene3D" id="1.25.40.10">
    <property type="entry name" value="Tetratricopeptide repeat domain"/>
    <property type="match status" value="2"/>
</dbReference>
<evidence type="ECO:0000256" key="9">
    <source>
        <dbReference type="SAM" id="SignalP"/>
    </source>
</evidence>
<evidence type="ECO:0000256" key="7">
    <source>
        <dbReference type="ARBA" id="ARBA00039966"/>
    </source>
</evidence>
<evidence type="ECO:0000256" key="8">
    <source>
        <dbReference type="ARBA" id="ARBA00041958"/>
    </source>
</evidence>
<accession>A0A0P1N0V6</accession>
<evidence type="ECO:0000256" key="4">
    <source>
        <dbReference type="ARBA" id="ARBA00022737"/>
    </source>
</evidence>
<dbReference type="EMBL" id="CZVW01000010">
    <property type="protein sequence ID" value="CUT01938.1"/>
    <property type="molecule type" value="Genomic_DNA"/>
</dbReference>
<feature type="chain" id="PRO_5006067876" description="Regulator of microtubule dynamics protein 1" evidence="9">
    <location>
        <begin position="26"/>
        <end position="260"/>
    </location>
</feature>
<keyword evidence="4" id="KW-0677">Repeat</keyword>
<dbReference type="SUPFAM" id="SSF48452">
    <property type="entry name" value="TPR-like"/>
    <property type="match status" value="1"/>
</dbReference>
<evidence type="ECO:0000256" key="5">
    <source>
        <dbReference type="ARBA" id="ARBA00022803"/>
    </source>
</evidence>
<dbReference type="GO" id="GO:0005876">
    <property type="term" value="C:spindle microtubule"/>
    <property type="evidence" value="ECO:0007669"/>
    <property type="project" value="TreeGrafter"/>
</dbReference>
<evidence type="ECO:0000313" key="10">
    <source>
        <dbReference type="EMBL" id="CUT01938.1"/>
    </source>
</evidence>
<evidence type="ECO:0000256" key="3">
    <source>
        <dbReference type="ARBA" id="ARBA00022490"/>
    </source>
</evidence>
<gene>
    <name evidence="10" type="ORF">JGI23_01151</name>
</gene>
<evidence type="ECO:0000256" key="2">
    <source>
        <dbReference type="ARBA" id="ARBA00011375"/>
    </source>
</evidence>
<dbReference type="InterPro" id="IPR011990">
    <property type="entry name" value="TPR-like_helical_dom_sf"/>
</dbReference>
<dbReference type="GO" id="GO:0005737">
    <property type="term" value="C:cytoplasm"/>
    <property type="evidence" value="ECO:0007669"/>
    <property type="project" value="TreeGrafter"/>
</dbReference>
<dbReference type="OrthoDB" id="9813878at2"/>
<reference evidence="11" key="1">
    <citation type="submission" date="2015-11" db="EMBL/GenBank/DDBJ databases">
        <authorList>
            <person name="Varghese N."/>
        </authorList>
    </citation>
    <scope>NUCLEOTIDE SEQUENCE [LARGE SCALE GENOMIC DNA]</scope>
    <source>
        <strain evidence="11">JGI-23</strain>
    </source>
</reference>
<comment type="subunit">
    <text evidence="2">Interacts with microtubules.</text>
</comment>